<dbReference type="Pfam" id="PF15669">
    <property type="entry name" value="CCDC24"/>
    <property type="match status" value="1"/>
</dbReference>
<dbReference type="PANTHER" id="PTHR28601:SF1">
    <property type="entry name" value="COILED-COIL DOMAIN-CONTAINING PROTEIN 24"/>
    <property type="match status" value="1"/>
</dbReference>
<reference evidence="1" key="2">
    <citation type="submission" date="2025-09" db="UniProtKB">
        <authorList>
            <consortium name="Ensembl"/>
        </authorList>
    </citation>
    <scope>IDENTIFICATION</scope>
</reference>
<reference evidence="1" key="1">
    <citation type="submission" date="2025-08" db="UniProtKB">
        <authorList>
            <consortium name="Ensembl"/>
        </authorList>
    </citation>
    <scope>IDENTIFICATION</scope>
</reference>
<evidence type="ECO:0000313" key="2">
    <source>
        <dbReference type="Proteomes" id="UP000261660"/>
    </source>
</evidence>
<sequence length="143" mass="16134">PRSFQHSLWSLITDHVPGSELPKVCTALGHSLVDMYKDVHIEAEMWYKMWQESHQGNIGSRAETPLQHPRGSFLPDPPAVKELLRAEVKMLLQTLSERAGKEGIDDEELLFRYKPETVDYALGHLNSCQTLCIDSADSDCGSR</sequence>
<keyword evidence="2" id="KW-1185">Reference proteome</keyword>
<dbReference type="Ensembl" id="ENSLBET00000022998.1">
    <property type="protein sequence ID" value="ENSLBEP00000021831.1"/>
    <property type="gene ID" value="ENSLBEG00000016769.1"/>
</dbReference>
<organism evidence="1 2">
    <name type="scientific">Labrus bergylta</name>
    <name type="common">ballan wrasse</name>
    <dbReference type="NCBI Taxonomy" id="56723"/>
    <lineage>
        <taxon>Eukaryota</taxon>
        <taxon>Metazoa</taxon>
        <taxon>Chordata</taxon>
        <taxon>Craniata</taxon>
        <taxon>Vertebrata</taxon>
        <taxon>Euteleostomi</taxon>
        <taxon>Actinopterygii</taxon>
        <taxon>Neopterygii</taxon>
        <taxon>Teleostei</taxon>
        <taxon>Neoteleostei</taxon>
        <taxon>Acanthomorphata</taxon>
        <taxon>Eupercaria</taxon>
        <taxon>Labriformes</taxon>
        <taxon>Labridae</taxon>
        <taxon>Labrus</taxon>
    </lineage>
</organism>
<dbReference type="InParanoid" id="A0A3Q3FMU2"/>
<dbReference type="GeneTree" id="ENSGT00940000167115"/>
<protein>
    <recommendedName>
        <fullName evidence="3">Coiled-coil domain containing 24</fullName>
    </recommendedName>
</protein>
<dbReference type="Proteomes" id="UP000261660">
    <property type="component" value="Unplaced"/>
</dbReference>
<evidence type="ECO:0008006" key="3">
    <source>
        <dbReference type="Google" id="ProtNLM"/>
    </source>
</evidence>
<name>A0A3Q3FMU2_9LABR</name>
<dbReference type="PANTHER" id="PTHR28601">
    <property type="entry name" value="COILED-COIL DOMAIN-CONTAINING PROTEIN 24"/>
    <property type="match status" value="1"/>
</dbReference>
<dbReference type="AlphaFoldDB" id="A0A3Q3FMU2"/>
<accession>A0A3Q3FMU2</accession>
<proteinExistence type="predicted"/>
<dbReference type="STRING" id="56723.ENSLBEP00000021831"/>
<evidence type="ECO:0000313" key="1">
    <source>
        <dbReference type="Ensembl" id="ENSLBEP00000021831.1"/>
    </source>
</evidence>
<dbReference type="InterPro" id="IPR031367">
    <property type="entry name" value="CCDC24"/>
</dbReference>